<gene>
    <name evidence="1" type="ORF">ASIM_LOCUS3933</name>
</gene>
<dbReference type="Proteomes" id="UP000267096">
    <property type="component" value="Unassembled WGS sequence"/>
</dbReference>
<proteinExistence type="predicted"/>
<dbReference type="InterPro" id="IPR014729">
    <property type="entry name" value="Rossmann-like_a/b/a_fold"/>
</dbReference>
<dbReference type="WBParaSite" id="ASIM_0000410901-mRNA-1">
    <property type="protein sequence ID" value="ASIM_0000410901-mRNA-1"/>
    <property type="gene ID" value="ASIM_0000410901"/>
</dbReference>
<dbReference type="AlphaFoldDB" id="A0A0M3J948"/>
<name>A0A0M3J948_ANISI</name>
<accession>A0A0M3J948</accession>
<evidence type="ECO:0000313" key="1">
    <source>
        <dbReference type="EMBL" id="VDK22660.1"/>
    </source>
</evidence>
<dbReference type="OrthoDB" id="25129at2759"/>
<keyword evidence="2" id="KW-1185">Reference proteome</keyword>
<protein>
    <submittedName>
        <fullName evidence="3">Cytoplasmic tRNA 2-thiolation protein 2 (inferred by orthology to a C. elegans protein)</fullName>
    </submittedName>
</protein>
<evidence type="ECO:0000313" key="3">
    <source>
        <dbReference type="WBParaSite" id="ASIM_0000410901-mRNA-1"/>
    </source>
</evidence>
<evidence type="ECO:0000313" key="2">
    <source>
        <dbReference type="Proteomes" id="UP000267096"/>
    </source>
</evidence>
<dbReference type="Gene3D" id="3.40.50.620">
    <property type="entry name" value="HUPs"/>
    <property type="match status" value="1"/>
</dbReference>
<reference evidence="3" key="1">
    <citation type="submission" date="2017-02" db="UniProtKB">
        <authorList>
            <consortium name="WormBaseParasite"/>
        </authorList>
    </citation>
    <scope>IDENTIFICATION</scope>
</reference>
<organism evidence="3">
    <name type="scientific">Anisakis simplex</name>
    <name type="common">Herring worm</name>
    <dbReference type="NCBI Taxonomy" id="6269"/>
    <lineage>
        <taxon>Eukaryota</taxon>
        <taxon>Metazoa</taxon>
        <taxon>Ecdysozoa</taxon>
        <taxon>Nematoda</taxon>
        <taxon>Chromadorea</taxon>
        <taxon>Rhabditida</taxon>
        <taxon>Spirurina</taxon>
        <taxon>Ascaridomorpha</taxon>
        <taxon>Ascaridoidea</taxon>
        <taxon>Anisakidae</taxon>
        <taxon>Anisakis</taxon>
        <taxon>Anisakis simplex complex</taxon>
    </lineage>
</organism>
<reference evidence="1 2" key="2">
    <citation type="submission" date="2018-11" db="EMBL/GenBank/DDBJ databases">
        <authorList>
            <consortium name="Pathogen Informatics"/>
        </authorList>
    </citation>
    <scope>NUCLEOTIDE SEQUENCE [LARGE SCALE GENOMIC DNA]</scope>
</reference>
<dbReference type="EMBL" id="UYRR01006486">
    <property type="protein sequence ID" value="VDK22660.1"/>
    <property type="molecule type" value="Genomic_DNA"/>
</dbReference>
<sequence length="97" mass="11361">MNGFTNLRKCVKCPEPGTLCGLDPSKASYCKSCFIQMVKHKFSSNIGKRRLYKVLLFFILSLPQNLFVSNCRDFLRPSINLVRNYLMFRMERNEKQS</sequence>